<evidence type="ECO:0000256" key="3">
    <source>
        <dbReference type="ARBA" id="ARBA00022691"/>
    </source>
</evidence>
<dbReference type="PANTHER" id="PTHR43712:SF2">
    <property type="entry name" value="O-METHYLTRANSFERASE CICE"/>
    <property type="match status" value="1"/>
</dbReference>
<dbReference type="InterPro" id="IPR036390">
    <property type="entry name" value="WH_DNA-bd_sf"/>
</dbReference>
<feature type="active site" description="Proton acceptor" evidence="4">
    <location>
        <position position="239"/>
    </location>
</feature>
<keyword evidence="8" id="KW-1185">Reference proteome</keyword>
<evidence type="ECO:0000313" key="8">
    <source>
        <dbReference type="Proteomes" id="UP000565579"/>
    </source>
</evidence>
<keyword evidence="2" id="KW-0808">Transferase</keyword>
<dbReference type="Gene3D" id="3.40.50.150">
    <property type="entry name" value="Vaccinia Virus protein VP39"/>
    <property type="match status" value="1"/>
</dbReference>
<dbReference type="InterPro" id="IPR016461">
    <property type="entry name" value="COMT-like"/>
</dbReference>
<dbReference type="InterPro" id="IPR036388">
    <property type="entry name" value="WH-like_DNA-bd_sf"/>
</dbReference>
<dbReference type="Pfam" id="PF08100">
    <property type="entry name" value="Dimerisation"/>
    <property type="match status" value="1"/>
</dbReference>
<feature type="domain" description="O-methyltransferase C-terminal" evidence="5">
    <location>
        <begin position="106"/>
        <end position="311"/>
    </location>
</feature>
<dbReference type="GO" id="GO:0008171">
    <property type="term" value="F:O-methyltransferase activity"/>
    <property type="evidence" value="ECO:0007669"/>
    <property type="project" value="InterPro"/>
</dbReference>
<reference evidence="7 8" key="1">
    <citation type="submission" date="2020-08" db="EMBL/GenBank/DDBJ databases">
        <title>Sequencing the genomes of 1000 actinobacteria strains.</title>
        <authorList>
            <person name="Klenk H.-P."/>
        </authorList>
    </citation>
    <scope>NUCLEOTIDE SEQUENCE [LARGE SCALE GENOMIC DNA]</scope>
    <source>
        <strain evidence="7 8">DSM 43768</strain>
    </source>
</reference>
<dbReference type="PANTHER" id="PTHR43712">
    <property type="entry name" value="PUTATIVE (AFU_ORTHOLOGUE AFUA_4G14580)-RELATED"/>
    <property type="match status" value="1"/>
</dbReference>
<proteinExistence type="predicted"/>
<dbReference type="InterPro" id="IPR001077">
    <property type="entry name" value="COMT_C"/>
</dbReference>
<dbReference type="GO" id="GO:0046983">
    <property type="term" value="F:protein dimerization activity"/>
    <property type="evidence" value="ECO:0007669"/>
    <property type="project" value="InterPro"/>
</dbReference>
<dbReference type="SUPFAM" id="SSF46785">
    <property type="entry name" value="Winged helix' DNA-binding domain"/>
    <property type="match status" value="1"/>
</dbReference>
<evidence type="ECO:0000313" key="7">
    <source>
        <dbReference type="EMBL" id="MBB6551134.1"/>
    </source>
</evidence>
<evidence type="ECO:0008006" key="9">
    <source>
        <dbReference type="Google" id="ProtNLM"/>
    </source>
</evidence>
<dbReference type="Pfam" id="PF00891">
    <property type="entry name" value="Methyltransf_2"/>
    <property type="match status" value="1"/>
</dbReference>
<feature type="domain" description="O-methyltransferase dimerisation" evidence="6">
    <location>
        <begin position="12"/>
        <end position="87"/>
    </location>
</feature>
<keyword evidence="1" id="KW-0489">Methyltransferase</keyword>
<evidence type="ECO:0000256" key="2">
    <source>
        <dbReference type="ARBA" id="ARBA00022679"/>
    </source>
</evidence>
<dbReference type="Gene3D" id="1.10.10.10">
    <property type="entry name" value="Winged helix-like DNA-binding domain superfamily/Winged helix DNA-binding domain"/>
    <property type="match status" value="1"/>
</dbReference>
<dbReference type="Proteomes" id="UP000565579">
    <property type="component" value="Unassembled WGS sequence"/>
</dbReference>
<dbReference type="SUPFAM" id="SSF53335">
    <property type="entry name" value="S-adenosyl-L-methionine-dependent methyltransferases"/>
    <property type="match status" value="1"/>
</dbReference>
<dbReference type="EMBL" id="JACHMI010000001">
    <property type="protein sequence ID" value="MBB6551134.1"/>
    <property type="molecule type" value="Genomic_DNA"/>
</dbReference>
<dbReference type="PIRSF" id="PIRSF005739">
    <property type="entry name" value="O-mtase"/>
    <property type="match status" value="1"/>
</dbReference>
<dbReference type="GO" id="GO:0032259">
    <property type="term" value="P:methylation"/>
    <property type="evidence" value="ECO:0007669"/>
    <property type="project" value="UniProtKB-KW"/>
</dbReference>
<dbReference type="InterPro" id="IPR029063">
    <property type="entry name" value="SAM-dependent_MTases_sf"/>
</dbReference>
<organism evidence="7 8">
    <name type="scientific">Nonomuraea rubra</name>
    <dbReference type="NCBI Taxonomy" id="46180"/>
    <lineage>
        <taxon>Bacteria</taxon>
        <taxon>Bacillati</taxon>
        <taxon>Actinomycetota</taxon>
        <taxon>Actinomycetes</taxon>
        <taxon>Streptosporangiales</taxon>
        <taxon>Streptosporangiaceae</taxon>
        <taxon>Nonomuraea</taxon>
    </lineage>
</organism>
<dbReference type="AlphaFoldDB" id="A0A7X0NXB4"/>
<dbReference type="CDD" id="cd02440">
    <property type="entry name" value="AdoMet_MTases"/>
    <property type="match status" value="1"/>
</dbReference>
<evidence type="ECO:0000256" key="1">
    <source>
        <dbReference type="ARBA" id="ARBA00022603"/>
    </source>
</evidence>
<gene>
    <name evidence="7" type="ORF">HD593_005929</name>
</gene>
<dbReference type="InterPro" id="IPR012967">
    <property type="entry name" value="COMT_dimerisation"/>
</dbReference>
<dbReference type="Gene3D" id="1.10.287.1350">
    <property type="match status" value="1"/>
</dbReference>
<sequence>MRPELIARAAGLVTGAWVAQAVSTAAALSVPDELARGPRPVTELAVAVGADAGALYRLLRALSGVGVVEEGEDRVFALTELGELLTAGALGGFAVMLGAPFHRRAWTDLEHSVRTGESAFARLYGGFEHFGDHPGDGEVLNAGMTAASNLLLAPAVLAYDFTPFGAIVDVGGGHGALLALALSGHPSGRGVLFDLPHVIATAGRPLREAGVAGRCELVAGDFFQRVPAGDAYLLANIVHDWDDERAVAILSGCRAAMTDGGHVLLVEAVLPATRNEPHPATLIDLEMLVMNRGGRQRTLGEHQRLLERAGLRLTREIRSEGTFSLLDAAAA</sequence>
<dbReference type="RefSeq" id="WP_185105280.1">
    <property type="nucleotide sequence ID" value="NZ_BAAAXY010000095.1"/>
</dbReference>
<protein>
    <recommendedName>
        <fullName evidence="9">Methyltransferase</fullName>
    </recommendedName>
</protein>
<accession>A0A7X0NXB4</accession>
<comment type="caution">
    <text evidence="7">The sequence shown here is derived from an EMBL/GenBank/DDBJ whole genome shotgun (WGS) entry which is preliminary data.</text>
</comment>
<name>A0A7X0NXB4_9ACTN</name>
<evidence type="ECO:0000256" key="4">
    <source>
        <dbReference type="PIRSR" id="PIRSR005739-1"/>
    </source>
</evidence>
<keyword evidence="3" id="KW-0949">S-adenosyl-L-methionine</keyword>
<dbReference type="PROSITE" id="PS51683">
    <property type="entry name" value="SAM_OMT_II"/>
    <property type="match status" value="1"/>
</dbReference>
<evidence type="ECO:0000259" key="6">
    <source>
        <dbReference type="Pfam" id="PF08100"/>
    </source>
</evidence>
<evidence type="ECO:0000259" key="5">
    <source>
        <dbReference type="Pfam" id="PF00891"/>
    </source>
</evidence>